<dbReference type="InterPro" id="IPR013783">
    <property type="entry name" value="Ig-like_fold"/>
</dbReference>
<evidence type="ECO:0000313" key="4">
    <source>
        <dbReference type="RefSeq" id="XP_035691874.1"/>
    </source>
</evidence>
<dbReference type="Gene3D" id="1.10.533.10">
    <property type="entry name" value="Death Domain, Fas"/>
    <property type="match status" value="1"/>
</dbReference>
<dbReference type="OMA" id="WEARRCE"/>
<dbReference type="Gene3D" id="2.60.40.10">
    <property type="entry name" value="Immunoglobulins"/>
    <property type="match status" value="1"/>
</dbReference>
<dbReference type="RefSeq" id="XP_035691875.1">
    <property type="nucleotide sequence ID" value="XM_035835982.1"/>
</dbReference>
<dbReference type="PROSITE" id="PS50853">
    <property type="entry name" value="FN3"/>
    <property type="match status" value="1"/>
</dbReference>
<dbReference type="RefSeq" id="XP_035691874.1">
    <property type="nucleotide sequence ID" value="XM_035835981.1"/>
</dbReference>
<protein>
    <submittedName>
        <fullName evidence="4 5">Uncharacterized protein LOC118426522</fullName>
    </submittedName>
</protein>
<evidence type="ECO:0000313" key="5">
    <source>
        <dbReference type="RefSeq" id="XP_035691875.1"/>
    </source>
</evidence>
<feature type="domain" description="Fibronectin type-III" evidence="2">
    <location>
        <begin position="563"/>
        <end position="652"/>
    </location>
</feature>
<dbReference type="SUPFAM" id="SSF47986">
    <property type="entry name" value="DEATH domain"/>
    <property type="match status" value="1"/>
</dbReference>
<dbReference type="SUPFAM" id="SSF49265">
    <property type="entry name" value="Fibronectin type III"/>
    <property type="match status" value="1"/>
</dbReference>
<proteinExistence type="predicted"/>
<dbReference type="InterPro" id="IPR003961">
    <property type="entry name" value="FN3_dom"/>
</dbReference>
<keyword evidence="3" id="KW-1185">Reference proteome</keyword>
<dbReference type="InterPro" id="IPR000488">
    <property type="entry name" value="Death_dom"/>
</dbReference>
<dbReference type="SMART" id="SM00060">
    <property type="entry name" value="FN3"/>
    <property type="match status" value="1"/>
</dbReference>
<dbReference type="InterPro" id="IPR011029">
    <property type="entry name" value="DEATH-like_dom_sf"/>
</dbReference>
<dbReference type="InterPro" id="IPR036116">
    <property type="entry name" value="FN3_sf"/>
</dbReference>
<dbReference type="GO" id="GO:0007165">
    <property type="term" value="P:signal transduction"/>
    <property type="evidence" value="ECO:0007669"/>
    <property type="project" value="InterPro"/>
</dbReference>
<reference evidence="4 5" key="2">
    <citation type="submission" date="2025-04" db="UniProtKB">
        <authorList>
            <consortium name="RefSeq"/>
        </authorList>
    </citation>
    <scope>IDENTIFICATION</scope>
    <source>
        <strain evidence="4 5">S238N-H82</strain>
        <tissue evidence="4 5">Testes</tissue>
    </source>
</reference>
<dbReference type="PROSITE" id="PS50017">
    <property type="entry name" value="DEATH_DOMAIN"/>
    <property type="match status" value="1"/>
</dbReference>
<organism evidence="3 5">
    <name type="scientific">Branchiostoma floridae</name>
    <name type="common">Florida lancelet</name>
    <name type="synonym">Amphioxus</name>
    <dbReference type="NCBI Taxonomy" id="7739"/>
    <lineage>
        <taxon>Eukaryota</taxon>
        <taxon>Metazoa</taxon>
        <taxon>Chordata</taxon>
        <taxon>Cephalochordata</taxon>
        <taxon>Leptocardii</taxon>
        <taxon>Amphioxiformes</taxon>
        <taxon>Branchiostomatidae</taxon>
        <taxon>Branchiostoma</taxon>
    </lineage>
</organism>
<dbReference type="Pfam" id="PF00531">
    <property type="entry name" value="Death"/>
    <property type="match status" value="1"/>
</dbReference>
<dbReference type="GeneID" id="118426522"/>
<reference evidence="3" key="1">
    <citation type="journal article" date="2020" name="Nat. Ecol. Evol.">
        <title>Deeply conserved synteny resolves early events in vertebrate evolution.</title>
        <authorList>
            <person name="Simakov O."/>
            <person name="Marletaz F."/>
            <person name="Yue J.X."/>
            <person name="O'Connell B."/>
            <person name="Jenkins J."/>
            <person name="Brandt A."/>
            <person name="Calef R."/>
            <person name="Tung C.H."/>
            <person name="Huang T.K."/>
            <person name="Schmutz J."/>
            <person name="Satoh N."/>
            <person name="Yu J.K."/>
            <person name="Putnam N.H."/>
            <person name="Green R.E."/>
            <person name="Rokhsar D.S."/>
        </authorList>
    </citation>
    <scope>NUCLEOTIDE SEQUENCE [LARGE SCALE GENOMIC DNA]</scope>
    <source>
        <strain evidence="3">S238N-H82</strain>
    </source>
</reference>
<gene>
    <name evidence="4 5" type="primary">LOC118426522</name>
</gene>
<dbReference type="CDD" id="cd00063">
    <property type="entry name" value="FN3"/>
    <property type="match status" value="1"/>
</dbReference>
<feature type="domain" description="Death" evidence="1">
    <location>
        <begin position="486"/>
        <end position="559"/>
    </location>
</feature>
<sequence>MMADGSEMLPERSFVIDIGPLKLIDYTRKEKWLVKLMFTREGGEPGGCRIRIFKSPNAALLAGGPFGRATADKILPSLLLHDYVITSSTAINMEKFKSKHGKPKLAVSFCLNQEDILGRSRYEKLVFKDQSQAITSHVAKLEILLLQGPYKDMRPFNVEISPHQSIPEGPARFNIFPTHISIVKRFTTEKQKENSKKTCTVWKTSRKVKMQRLPIVVGLANLKSYSSLPVGFRFDTSQKAHFFKCCRKDGEDMNALISKLLKPKTLRQRLYLTDLPKKPDTCTTEHTYVNEWEARGCEKDIQGGIKLNVGVFAAKPEPGQPWILHFIIDRQGASLDNLKRNGREMVCPSRAFQLVDDLSINVELPDGWSTDDVVKEVPKKNFIALEDPFIHEICIQHENHDKKQFHGRIYIRQGLSETLKITLNVITNFSLYERVGKKRKVDEPLYDLVPATGGSTESADDIPTWLRQFSKRKELWDKLDRPNLFGNDWRLFAEKIGLDYQAIVTIENHSHELETSPTELVLREWERGRTVEVVSDHALVRILHDMGRPDIIQDMGLQVPELVSGSFRVEATTADTIHVAWEPASDDVTHYTIEITPADRSAPCHHRPVNCRSLTFHDLKPDTEYDICIQPSIQGVNGEWTNITAKTDTEECTKL</sequence>
<dbReference type="AlphaFoldDB" id="A0A9J7M0K2"/>
<dbReference type="Proteomes" id="UP000001554">
    <property type="component" value="Chromosome 11"/>
</dbReference>
<evidence type="ECO:0000313" key="3">
    <source>
        <dbReference type="Proteomes" id="UP000001554"/>
    </source>
</evidence>
<dbReference type="KEGG" id="bfo:118426522"/>
<evidence type="ECO:0000259" key="1">
    <source>
        <dbReference type="PROSITE" id="PS50017"/>
    </source>
</evidence>
<evidence type="ECO:0000259" key="2">
    <source>
        <dbReference type="PROSITE" id="PS50853"/>
    </source>
</evidence>
<dbReference type="Pfam" id="PF00041">
    <property type="entry name" value="fn3"/>
    <property type="match status" value="1"/>
</dbReference>
<dbReference type="OrthoDB" id="10039128at2759"/>
<name>A0A9J7M0K2_BRAFL</name>
<accession>A0A9J7M0K2</accession>